<dbReference type="InterPro" id="IPR020579">
    <property type="entry name" value="Exonuc_VII_lsu_C"/>
</dbReference>
<evidence type="ECO:0000259" key="8">
    <source>
        <dbReference type="Pfam" id="PF18974"/>
    </source>
</evidence>
<evidence type="ECO:0000256" key="1">
    <source>
        <dbReference type="ARBA" id="ARBA00022490"/>
    </source>
</evidence>
<organism evidence="9 10">
    <name type="scientific">Noviherbaspirillum album</name>
    <dbReference type="NCBI Taxonomy" id="3080276"/>
    <lineage>
        <taxon>Bacteria</taxon>
        <taxon>Pseudomonadati</taxon>
        <taxon>Pseudomonadota</taxon>
        <taxon>Betaproteobacteria</taxon>
        <taxon>Burkholderiales</taxon>
        <taxon>Oxalobacteraceae</taxon>
        <taxon>Noviherbaspirillum</taxon>
    </lineage>
</organism>
<dbReference type="CDD" id="cd04489">
    <property type="entry name" value="ExoVII_LU_OBF"/>
    <property type="match status" value="1"/>
</dbReference>
<dbReference type="InterPro" id="IPR003753">
    <property type="entry name" value="Exonuc_VII_L"/>
</dbReference>
<keyword evidence="4" id="KW-0269">Exonuclease</keyword>
<evidence type="ECO:0000256" key="4">
    <source>
        <dbReference type="ARBA" id="ARBA00022839"/>
    </source>
</evidence>
<feature type="domain" description="OB-fold nucleic acid binding" evidence="7">
    <location>
        <begin position="62"/>
        <end position="166"/>
    </location>
</feature>
<evidence type="ECO:0000259" key="7">
    <source>
        <dbReference type="Pfam" id="PF13742"/>
    </source>
</evidence>
<dbReference type="InterPro" id="IPR025824">
    <property type="entry name" value="OB-fold_nuc-bd_dom"/>
</dbReference>
<name>A0ABU6JJV4_9BURK</name>
<keyword evidence="10" id="KW-1185">Reference proteome</keyword>
<dbReference type="EC" id="3.1.11.6" evidence="5"/>
<dbReference type="Pfam" id="PF13742">
    <property type="entry name" value="tRNA_anti_2"/>
    <property type="match status" value="1"/>
</dbReference>
<accession>A0ABU6JJV4</accession>
<evidence type="ECO:0000256" key="2">
    <source>
        <dbReference type="ARBA" id="ARBA00022722"/>
    </source>
</evidence>
<dbReference type="EMBL" id="JAWIIV010000060">
    <property type="protein sequence ID" value="MEC4723565.1"/>
    <property type="molecule type" value="Genomic_DNA"/>
</dbReference>
<dbReference type="GO" id="GO:0008855">
    <property type="term" value="F:exodeoxyribonuclease VII activity"/>
    <property type="evidence" value="ECO:0007669"/>
    <property type="project" value="UniProtKB-EC"/>
</dbReference>
<dbReference type="InterPro" id="IPR043764">
    <property type="entry name" value="DUF5710"/>
</dbReference>
<sequence length="580" mass="63513">MKTFLSVPAEDSELARSFGAQLDTKSGQLFVPQGLALAPFSAWLPASRDSLAISLLQGRGVSLSDLLGRVAAAIKTSFEDPVWVRIEISQLQMHSGHLYIAAVDRDQDGKEKAKARAQIWASRVPEIVRKFTGQTGIELASGIKLLVYARPVFKPEYGFSLDIVDIDPNYTLGDMEARLKRIRERLKSEGLAQRNKQLATPADFAHVAVISPPDAAGKGDFQVEASRLEAAGLCRFTYFDAFFQGERAKESLKEAFMTALGVHRNSAFCALVLIRGGGALADLHWLNEYVLAGMVCKFPCPVLVGIGHERDMTILDEYANRSFGTPSKVIAHIRQQIATRALRGLENWQAIVHTAQARLALAESRALQKRTEVSTLTERRLAQAETATLRQQESVSRLGTAMLDLAVKQADKLHDAVLTAAGAQVEIMAAKAEHLSMSVKDRAQSTAERVERDVVSAFNSVTLAARRSIDGIDEHLQDQWLGVAATADRMLGTATHYVERDMTDTRHFACKALDDAQEQAKDVMATILAHGIDPTLKRGFAVVKDGAGMPISSGEAARQQETMDIQFRDGTVRVKKDAHE</sequence>
<keyword evidence="2" id="KW-0540">Nuclease</keyword>
<dbReference type="PANTHER" id="PTHR30008:SF0">
    <property type="entry name" value="EXODEOXYRIBONUCLEASE 7 LARGE SUBUNIT"/>
    <property type="match status" value="1"/>
</dbReference>
<protein>
    <recommendedName>
        <fullName evidence="5">Exodeoxyribonuclease VII large subunit</fullName>
        <ecNumber evidence="5">3.1.11.6</ecNumber>
    </recommendedName>
</protein>
<dbReference type="Pfam" id="PF18974">
    <property type="entry name" value="DUF5710"/>
    <property type="match status" value="1"/>
</dbReference>
<comment type="caution">
    <text evidence="9">The sequence shown here is derived from an EMBL/GenBank/DDBJ whole genome shotgun (WGS) entry which is preliminary data.</text>
</comment>
<evidence type="ECO:0000313" key="9">
    <source>
        <dbReference type="EMBL" id="MEC4723565.1"/>
    </source>
</evidence>
<evidence type="ECO:0000256" key="5">
    <source>
        <dbReference type="NCBIfam" id="TIGR00237"/>
    </source>
</evidence>
<feature type="domain" description="Exonuclease VII large subunit C-terminal" evidence="6">
    <location>
        <begin position="193"/>
        <end position="574"/>
    </location>
</feature>
<dbReference type="Pfam" id="PF02601">
    <property type="entry name" value="Exonuc_VII_L"/>
    <property type="match status" value="1"/>
</dbReference>
<proteinExistence type="predicted"/>
<dbReference type="RefSeq" id="WP_326510177.1">
    <property type="nucleotide sequence ID" value="NZ_JAWIIV010000060.1"/>
</dbReference>
<gene>
    <name evidence="9" type="primary">xseA</name>
    <name evidence="9" type="ORF">RY831_30975</name>
</gene>
<keyword evidence="1" id="KW-0963">Cytoplasm</keyword>
<evidence type="ECO:0000256" key="3">
    <source>
        <dbReference type="ARBA" id="ARBA00022801"/>
    </source>
</evidence>
<feature type="domain" description="DUF5710" evidence="8">
    <location>
        <begin position="2"/>
        <end position="45"/>
    </location>
</feature>
<evidence type="ECO:0000259" key="6">
    <source>
        <dbReference type="Pfam" id="PF02601"/>
    </source>
</evidence>
<evidence type="ECO:0000313" key="10">
    <source>
        <dbReference type="Proteomes" id="UP001352263"/>
    </source>
</evidence>
<dbReference type="NCBIfam" id="TIGR00237">
    <property type="entry name" value="xseA"/>
    <property type="match status" value="1"/>
</dbReference>
<keyword evidence="3 9" id="KW-0378">Hydrolase</keyword>
<dbReference type="Proteomes" id="UP001352263">
    <property type="component" value="Unassembled WGS sequence"/>
</dbReference>
<dbReference type="PANTHER" id="PTHR30008">
    <property type="entry name" value="EXODEOXYRIBONUCLEASE 7 LARGE SUBUNIT"/>
    <property type="match status" value="1"/>
</dbReference>
<reference evidence="9 10" key="1">
    <citation type="submission" date="2023-10" db="EMBL/GenBank/DDBJ databases">
        <title>Noviherbaspirillum sp. CPCC 100848 genome assembly.</title>
        <authorList>
            <person name="Li X.Y."/>
            <person name="Fang X.M."/>
        </authorList>
    </citation>
    <scope>NUCLEOTIDE SEQUENCE [LARGE SCALE GENOMIC DNA]</scope>
    <source>
        <strain evidence="9 10">CPCC 100848</strain>
    </source>
</reference>